<feature type="domain" description="HIRAN" evidence="4">
    <location>
        <begin position="50"/>
        <end position="147"/>
    </location>
</feature>
<keyword evidence="2" id="KW-0378">Hydrolase</keyword>
<dbReference type="Proteomes" id="UP001220395">
    <property type="component" value="Chromosome"/>
</dbReference>
<gene>
    <name evidence="5" type="ORF">PQ455_07565</name>
</gene>
<keyword evidence="6" id="KW-1185">Reference proteome</keyword>
<dbReference type="Gene3D" id="3.30.70.2330">
    <property type="match status" value="1"/>
</dbReference>
<sequence>MGWIEFTLPATGRLGKRRKAAAIKDAQAAAQGRRICHAPPSPAGVRLNVVGGFYDNEDGTSRQKETRKLRPGDPVQLRREPENRFDPSAVGVYPAAGVRIGYIGEQRTAWIGSKIDRGMVTGATVERIIGKVREGNLKPVLRIEIEP</sequence>
<feature type="region of interest" description="Disordered" evidence="3">
    <location>
        <begin position="56"/>
        <end position="80"/>
    </location>
</feature>
<organism evidence="5 6">
    <name type="scientific">Sphingomonas naphthae</name>
    <dbReference type="NCBI Taxonomy" id="1813468"/>
    <lineage>
        <taxon>Bacteria</taxon>
        <taxon>Pseudomonadati</taxon>
        <taxon>Pseudomonadota</taxon>
        <taxon>Alphaproteobacteria</taxon>
        <taxon>Sphingomonadales</taxon>
        <taxon>Sphingomonadaceae</taxon>
        <taxon>Sphingomonas</taxon>
    </lineage>
</organism>
<proteinExistence type="predicted"/>
<feature type="compositionally biased region" description="Basic and acidic residues" evidence="3">
    <location>
        <begin position="59"/>
        <end position="80"/>
    </location>
</feature>
<dbReference type="RefSeq" id="WP_273690594.1">
    <property type="nucleotide sequence ID" value="NZ_CP117411.1"/>
</dbReference>
<dbReference type="Pfam" id="PF08797">
    <property type="entry name" value="HIRAN"/>
    <property type="match status" value="1"/>
</dbReference>
<dbReference type="EMBL" id="CP117411">
    <property type="protein sequence ID" value="WCT75064.1"/>
    <property type="molecule type" value="Genomic_DNA"/>
</dbReference>
<reference evidence="5 6" key="1">
    <citation type="submission" date="2023-02" db="EMBL/GenBank/DDBJ databases">
        <title>Genome sequence of Sphingomonas naphthae.</title>
        <authorList>
            <person name="Kim S."/>
            <person name="Heo J."/>
            <person name="Kwon S.-W."/>
        </authorList>
    </citation>
    <scope>NUCLEOTIDE SEQUENCE [LARGE SCALE GENOMIC DNA]</scope>
    <source>
        <strain evidence="5 6">KACC 18716</strain>
    </source>
</reference>
<dbReference type="SMART" id="SM00910">
    <property type="entry name" value="HIRAN"/>
    <property type="match status" value="1"/>
</dbReference>
<evidence type="ECO:0000256" key="2">
    <source>
        <dbReference type="ARBA" id="ARBA00022801"/>
    </source>
</evidence>
<keyword evidence="1" id="KW-0479">Metal-binding</keyword>
<evidence type="ECO:0000259" key="4">
    <source>
        <dbReference type="SMART" id="SM00910"/>
    </source>
</evidence>
<evidence type="ECO:0000313" key="6">
    <source>
        <dbReference type="Proteomes" id="UP001220395"/>
    </source>
</evidence>
<name>A0ABY7TPA9_9SPHN</name>
<dbReference type="InterPro" id="IPR014905">
    <property type="entry name" value="HIRAN"/>
</dbReference>
<accession>A0ABY7TPA9</accession>
<protein>
    <submittedName>
        <fullName evidence="5">HIRAN domain-containing protein</fullName>
    </submittedName>
</protein>
<evidence type="ECO:0000256" key="3">
    <source>
        <dbReference type="SAM" id="MobiDB-lite"/>
    </source>
</evidence>
<evidence type="ECO:0000313" key="5">
    <source>
        <dbReference type="EMBL" id="WCT75064.1"/>
    </source>
</evidence>
<evidence type="ECO:0000256" key="1">
    <source>
        <dbReference type="ARBA" id="ARBA00022723"/>
    </source>
</evidence>